<dbReference type="EMBL" id="CP144753">
    <property type="protein sequence ID" value="WVZ91909.1"/>
    <property type="molecule type" value="Genomic_DNA"/>
</dbReference>
<feature type="region of interest" description="Disordered" evidence="1">
    <location>
        <begin position="1"/>
        <end position="22"/>
    </location>
</feature>
<accession>A0AAQ3UHN9</accession>
<protein>
    <submittedName>
        <fullName evidence="2">Uncharacterized protein</fullName>
    </submittedName>
</protein>
<sequence>MPGDGALEIEQEISPPRADARPLPATVESLVPMLAPPLHRAQPSPASPLPMVIAQVKPPPSPERRERDLCLQWLHPHCIATVWLAQTRRAHGRLANGSAHPLPRPCRPLYAMVPTPCFCRRVPWQRSGWYKTTG</sequence>
<reference evidence="2 3" key="1">
    <citation type="submission" date="2024-02" db="EMBL/GenBank/DDBJ databases">
        <title>High-quality chromosome-scale genome assembly of Pensacola bahiagrass (Paspalum notatum Flugge var. saurae).</title>
        <authorList>
            <person name="Vega J.M."/>
            <person name="Podio M."/>
            <person name="Orjuela J."/>
            <person name="Siena L.A."/>
            <person name="Pessino S.C."/>
            <person name="Combes M.C."/>
            <person name="Mariac C."/>
            <person name="Albertini E."/>
            <person name="Pupilli F."/>
            <person name="Ortiz J.P.A."/>
            <person name="Leblanc O."/>
        </authorList>
    </citation>
    <scope>NUCLEOTIDE SEQUENCE [LARGE SCALE GENOMIC DNA]</scope>
    <source>
        <strain evidence="2">R1</strain>
        <tissue evidence="2">Leaf</tissue>
    </source>
</reference>
<evidence type="ECO:0000313" key="2">
    <source>
        <dbReference type="EMBL" id="WVZ91909.1"/>
    </source>
</evidence>
<proteinExistence type="predicted"/>
<gene>
    <name evidence="2" type="ORF">U9M48_038020</name>
</gene>
<organism evidence="2 3">
    <name type="scientific">Paspalum notatum var. saurae</name>
    <dbReference type="NCBI Taxonomy" id="547442"/>
    <lineage>
        <taxon>Eukaryota</taxon>
        <taxon>Viridiplantae</taxon>
        <taxon>Streptophyta</taxon>
        <taxon>Embryophyta</taxon>
        <taxon>Tracheophyta</taxon>
        <taxon>Spermatophyta</taxon>
        <taxon>Magnoliopsida</taxon>
        <taxon>Liliopsida</taxon>
        <taxon>Poales</taxon>
        <taxon>Poaceae</taxon>
        <taxon>PACMAD clade</taxon>
        <taxon>Panicoideae</taxon>
        <taxon>Andropogonodae</taxon>
        <taxon>Paspaleae</taxon>
        <taxon>Paspalinae</taxon>
        <taxon>Paspalum</taxon>
    </lineage>
</organism>
<keyword evidence="3" id="KW-1185">Reference proteome</keyword>
<dbReference type="AlphaFoldDB" id="A0AAQ3UHN9"/>
<evidence type="ECO:0000313" key="3">
    <source>
        <dbReference type="Proteomes" id="UP001341281"/>
    </source>
</evidence>
<dbReference type="Proteomes" id="UP001341281">
    <property type="component" value="Chromosome 09"/>
</dbReference>
<feature type="region of interest" description="Disordered" evidence="1">
    <location>
        <begin position="37"/>
        <end position="64"/>
    </location>
</feature>
<evidence type="ECO:0000256" key="1">
    <source>
        <dbReference type="SAM" id="MobiDB-lite"/>
    </source>
</evidence>
<name>A0AAQ3UHN9_PASNO</name>